<evidence type="ECO:0000259" key="5">
    <source>
        <dbReference type="Pfam" id="PF24827"/>
    </source>
</evidence>
<evidence type="ECO:0000313" key="9">
    <source>
        <dbReference type="Proteomes" id="UP000095390"/>
    </source>
</evidence>
<evidence type="ECO:0000256" key="2">
    <source>
        <dbReference type="ARBA" id="ARBA00022723"/>
    </source>
</evidence>
<evidence type="ECO:0000313" key="11">
    <source>
        <dbReference type="Proteomes" id="UP000284621"/>
    </source>
</evidence>
<protein>
    <submittedName>
        <fullName evidence="6">Ectoine utilization protein EutE</fullName>
    </submittedName>
    <submittedName>
        <fullName evidence="8">Succinylglutamate desuccinylase</fullName>
    </submittedName>
</protein>
<gene>
    <name evidence="8" type="ORF">DW833_10885</name>
    <name evidence="7" type="ORF">ERS852450_00759</name>
    <name evidence="6" type="ORF">ERS852578_01827</name>
</gene>
<evidence type="ECO:0000256" key="4">
    <source>
        <dbReference type="ARBA" id="ARBA00022833"/>
    </source>
</evidence>
<dbReference type="InterPro" id="IPR043795">
    <property type="entry name" value="N-alpha-Ac-DABA-like"/>
</dbReference>
<reference evidence="8 11" key="2">
    <citation type="submission" date="2018-08" db="EMBL/GenBank/DDBJ databases">
        <title>A genome reference for cultivated species of the human gut microbiota.</title>
        <authorList>
            <person name="Zou Y."/>
            <person name="Xue W."/>
            <person name="Luo G."/>
        </authorList>
    </citation>
    <scope>NUCLEOTIDE SEQUENCE [LARGE SCALE GENOMIC DNA]</scope>
    <source>
        <strain evidence="8 11">AM34-3LB</strain>
    </source>
</reference>
<keyword evidence="2" id="KW-0479">Metal-binding</keyword>
<dbReference type="GO" id="GO:0016788">
    <property type="term" value="F:hydrolase activity, acting on ester bonds"/>
    <property type="evidence" value="ECO:0007669"/>
    <property type="project" value="InterPro"/>
</dbReference>
<dbReference type="OrthoDB" id="9782876at2"/>
<dbReference type="EMBL" id="CYYC01000021">
    <property type="protein sequence ID" value="CUN04249.1"/>
    <property type="molecule type" value="Genomic_DNA"/>
</dbReference>
<dbReference type="InterPro" id="IPR055438">
    <property type="entry name" value="AstE_AspA_cat"/>
</dbReference>
<reference evidence="9 10" key="1">
    <citation type="submission" date="2015-09" db="EMBL/GenBank/DDBJ databases">
        <authorList>
            <consortium name="Pathogen Informatics"/>
        </authorList>
    </citation>
    <scope>NUCLEOTIDE SEQUENCE [LARGE SCALE GENOMIC DNA]</scope>
    <source>
        <strain evidence="7 10">2789STDY5834835</strain>
        <strain evidence="6 9">2789STDY5834966</strain>
    </source>
</reference>
<feature type="domain" description="Succinylglutamate desuccinylase/Aspartoacylase catalytic" evidence="5">
    <location>
        <begin position="40"/>
        <end position="225"/>
    </location>
</feature>
<evidence type="ECO:0000313" key="6">
    <source>
        <dbReference type="EMBL" id="CUN04249.1"/>
    </source>
</evidence>
<dbReference type="CDD" id="cd06254">
    <property type="entry name" value="M14_ASTE_ASPA-like"/>
    <property type="match status" value="1"/>
</dbReference>
<proteinExistence type="predicted"/>
<name>A0A173TPU3_9FIRM</name>
<dbReference type="GO" id="GO:0046872">
    <property type="term" value="F:metal ion binding"/>
    <property type="evidence" value="ECO:0007669"/>
    <property type="project" value="UniProtKB-KW"/>
</dbReference>
<dbReference type="PANTHER" id="PTHR37326:SF1">
    <property type="entry name" value="BLL3975 PROTEIN"/>
    <property type="match status" value="1"/>
</dbReference>
<dbReference type="SUPFAM" id="SSF53187">
    <property type="entry name" value="Zn-dependent exopeptidases"/>
    <property type="match status" value="1"/>
</dbReference>
<keyword evidence="3" id="KW-0378">Hydrolase</keyword>
<evidence type="ECO:0000256" key="1">
    <source>
        <dbReference type="ARBA" id="ARBA00001947"/>
    </source>
</evidence>
<comment type="cofactor">
    <cofactor evidence="1">
        <name>Zn(2+)</name>
        <dbReference type="ChEBI" id="CHEBI:29105"/>
    </cofactor>
</comment>
<dbReference type="EMBL" id="CYZL01000005">
    <property type="protein sequence ID" value="CUN86496.1"/>
    <property type="molecule type" value="Genomic_DNA"/>
</dbReference>
<dbReference type="PANTHER" id="PTHR37326">
    <property type="entry name" value="BLL3975 PROTEIN"/>
    <property type="match status" value="1"/>
</dbReference>
<dbReference type="Gene3D" id="3.40.630.10">
    <property type="entry name" value="Zn peptidases"/>
    <property type="match status" value="1"/>
</dbReference>
<dbReference type="PIRSF" id="PIRSF039012">
    <property type="entry name" value="ASP"/>
    <property type="match status" value="1"/>
</dbReference>
<sequence length="362" mass="40834">MGFQLGNLYVEKGQKTCGFLKLPFTEDELPVTLIYGREEGPTVLVDGGIHNAEYVGIECVTGLAKQLQPEDIKGILIMIHIVNVNGFQARTVSVSAEDGKNLNRVFPGNENGTYTDKLAYFMEKEIFSKVDYYIDVHNGDWFEDLTPFIYCVGNAPAETVAEAERMAQAADMPFYVKSQSGKGGAYNYAGSLGIPSVLIERGCNGMWSEEEVAASQKDVKNILRRIDVLKTKPTLSEMQMRVPRHMHHAHYIDSEKAGCWFPKKKAGQVARAGELLGELKDYFGNVIEEIRLKEDAIILYQTISYSVPENSPLIAYGHYDTCIDDLGDMNHEHTHEELHKHHKEHYDDHAGIHSREMWEDMI</sequence>
<keyword evidence="11" id="KW-1185">Reference proteome</keyword>
<dbReference type="Pfam" id="PF24827">
    <property type="entry name" value="AstE_AspA_cat"/>
    <property type="match status" value="1"/>
</dbReference>
<dbReference type="Proteomes" id="UP000284621">
    <property type="component" value="Unassembled WGS sequence"/>
</dbReference>
<dbReference type="AlphaFoldDB" id="A0A173TPU3"/>
<dbReference type="EMBL" id="QSID01000013">
    <property type="protein sequence ID" value="RHC62544.1"/>
    <property type="molecule type" value="Genomic_DNA"/>
</dbReference>
<dbReference type="GO" id="GO:0016811">
    <property type="term" value="F:hydrolase activity, acting on carbon-nitrogen (but not peptide) bonds, in linear amides"/>
    <property type="evidence" value="ECO:0007669"/>
    <property type="project" value="InterPro"/>
</dbReference>
<evidence type="ECO:0000313" key="8">
    <source>
        <dbReference type="EMBL" id="RHC62544.1"/>
    </source>
</evidence>
<dbReference type="Proteomes" id="UP000095390">
    <property type="component" value="Unassembled WGS sequence"/>
</dbReference>
<keyword evidence="4" id="KW-0862">Zinc</keyword>
<dbReference type="GeneID" id="75049340"/>
<dbReference type="InterPro" id="IPR053138">
    <property type="entry name" value="N-alpha-Ac-DABA_deacetylase"/>
</dbReference>
<evidence type="ECO:0000313" key="10">
    <source>
        <dbReference type="Proteomes" id="UP000095679"/>
    </source>
</evidence>
<organism evidence="6 9">
    <name type="scientific">Anaerobutyricum hallii</name>
    <dbReference type="NCBI Taxonomy" id="39488"/>
    <lineage>
        <taxon>Bacteria</taxon>
        <taxon>Bacillati</taxon>
        <taxon>Bacillota</taxon>
        <taxon>Clostridia</taxon>
        <taxon>Lachnospirales</taxon>
        <taxon>Lachnospiraceae</taxon>
        <taxon>Anaerobutyricum</taxon>
    </lineage>
</organism>
<evidence type="ECO:0000313" key="7">
    <source>
        <dbReference type="EMBL" id="CUN86496.1"/>
    </source>
</evidence>
<evidence type="ECO:0000256" key="3">
    <source>
        <dbReference type="ARBA" id="ARBA00022801"/>
    </source>
</evidence>
<accession>A0A173TPU3</accession>
<dbReference type="Proteomes" id="UP000095679">
    <property type="component" value="Unassembled WGS sequence"/>
</dbReference>
<dbReference type="RefSeq" id="WP_005345620.1">
    <property type="nucleotide sequence ID" value="NZ_BLYK01000029.1"/>
</dbReference>